<dbReference type="PANTHER" id="PTHR23152:SF4">
    <property type="entry name" value="2-OXOADIPATE DEHYDROGENASE COMPLEX COMPONENT E1"/>
    <property type="match status" value="1"/>
</dbReference>
<evidence type="ECO:0000256" key="2">
    <source>
        <dbReference type="ARBA" id="ARBA00003906"/>
    </source>
</evidence>
<dbReference type="InterPro" id="IPR001017">
    <property type="entry name" value="DH_E1"/>
</dbReference>
<dbReference type="PIRSF" id="PIRSF000157">
    <property type="entry name" value="Oxoglu_dh_E1"/>
    <property type="match status" value="1"/>
</dbReference>
<gene>
    <name evidence="8" type="ORF">PZE19_15360</name>
</gene>
<comment type="caution">
    <text evidence="8">The sequence shown here is derived from an EMBL/GenBank/DDBJ whole genome shotgun (WGS) entry which is preliminary data.</text>
</comment>
<dbReference type="Pfam" id="PF16078">
    <property type="entry name" value="2-oxogl_dehyd_N"/>
    <property type="match status" value="1"/>
</dbReference>
<comment type="similarity">
    <text evidence="3">Belongs to the alpha-ketoglutarate dehydrogenase family.</text>
</comment>
<dbReference type="InterPro" id="IPR032106">
    <property type="entry name" value="2-oxogl_dehyd_N"/>
</dbReference>
<dbReference type="InterPro" id="IPR005475">
    <property type="entry name" value="Transketolase-like_Pyr-bd"/>
</dbReference>
<dbReference type="Proteomes" id="UP001216907">
    <property type="component" value="Unassembled WGS sequence"/>
</dbReference>
<sequence>MTPTSVVSRANLELVEDYQRRWREDPGSVDESWRNFFEGYDLGASLLNPEAAAFGSSPPPAQQAVKAVTRLVDAYREMGHNLADLDPLKLTPRRQSDEQLELASFGLSEADLDRDFYSKLGAESHGTLREILKVLRETYCRTIGVEFMHIRDLEIRRWLFERMEPVRNHPRFDLKQKRRIIYKLNEAELFETFLHKNFVGQKRFSLEGGEMLIPLLDAIIERGGSRGVQEIVMGMPHRGRLNVLANILHKPYGLIFSEFEGNMPETVAGDGDVKYHLGFSADHVTQDRQTVHLTLTPNPSHLEAVDPVVEGRMRAKQRQSKDALRKAGVPILIHGDAAFAGQGLVAETLNLSQLPGYRTGGTIHVVVNNQIGFTTSPSEGRSTRYCTDVAKMIEVPIFHVNGEDPEAVVYVGELAMDFRQQFGRDVVIDMVCYRRHGHNEGDEPGFTQPLMYDNIKNRISIRELYTEQLVMSGELSSKEAETIAETFADKLGQVLEEVKREGIEPRTVSPGYASGPWSELTPKFSFEPVETGVSYETLKEVTAVYADPPGGFTPNHKLVRIFQNRVKTVEERGAVEWSHAEALAFGSLLKEGTPVRLSGQDSRRGTFSQRHAVLIDQMTAQPWVPLNNLGSGQAQFCVYDSLLSEAAVLGFDYGYSLDEPNMLIMWEAQFGDFANGAQVIVDQFIASAESKWGRGSGLVMLLPHGYEGQGPEHSSARLERFLQLCAEENIQVCVPSTPAQYFHMLRRQVRRNFRKPLIVMTPKSLLRRKECVSPVDQLVVGGFHDVLDDPTAPKSARRLLLCSGKVYFDLAAKRAEVGKGGDVAIVRLEQPYPFPAEELKRILDGYPDVRDWAWVQEESQNMGAWTFVAPRLEELMGFPFQYVGRDASASPATGSKLVHDREQAELVEAAVGAAVPHLVSATPARALAAAGSRQGVR</sequence>
<dbReference type="InterPro" id="IPR029061">
    <property type="entry name" value="THDP-binding"/>
</dbReference>
<name>A0ABT6FCA3_9BACT</name>
<dbReference type="Gene3D" id="3.40.50.11610">
    <property type="entry name" value="Multifunctional 2-oxoglutarate metabolism enzyme, C-terminal domain"/>
    <property type="match status" value="1"/>
</dbReference>
<dbReference type="NCBIfam" id="NF008907">
    <property type="entry name" value="PRK12270.1"/>
    <property type="match status" value="1"/>
</dbReference>
<evidence type="ECO:0000256" key="6">
    <source>
        <dbReference type="ARBA" id="ARBA00023052"/>
    </source>
</evidence>
<comment type="cofactor">
    <cofactor evidence="1">
        <name>thiamine diphosphate</name>
        <dbReference type="ChEBI" id="CHEBI:58937"/>
    </cofactor>
</comment>
<dbReference type="Pfam" id="PF16870">
    <property type="entry name" value="OxoGdeHyase_C"/>
    <property type="match status" value="1"/>
</dbReference>
<accession>A0ABT6FCA3</accession>
<dbReference type="InterPro" id="IPR011603">
    <property type="entry name" value="2oxoglutarate_DH_E1"/>
</dbReference>
<dbReference type="Pfam" id="PF00676">
    <property type="entry name" value="E1_dh"/>
    <property type="match status" value="1"/>
</dbReference>
<evidence type="ECO:0000313" key="8">
    <source>
        <dbReference type="EMBL" id="MDG3005165.1"/>
    </source>
</evidence>
<evidence type="ECO:0000259" key="7">
    <source>
        <dbReference type="SMART" id="SM00861"/>
    </source>
</evidence>
<dbReference type="Pfam" id="PF02779">
    <property type="entry name" value="Transket_pyr"/>
    <property type="match status" value="1"/>
</dbReference>
<proteinExistence type="inferred from homology"/>
<dbReference type="Gene3D" id="3.40.50.970">
    <property type="match status" value="1"/>
</dbReference>
<comment type="function">
    <text evidence="2">E1 component of the 2-oxoglutarate dehydrogenase (OGDH) complex which catalyzes the decarboxylation of 2-oxoglutarate, the first step in the conversion of 2-oxoglutarate to succinyl-CoA and CO(2).</text>
</comment>
<keyword evidence="5 8" id="KW-0560">Oxidoreductase</keyword>
<dbReference type="GO" id="GO:0004591">
    <property type="term" value="F:oxoglutarate dehydrogenase (succinyl-transferring) activity"/>
    <property type="evidence" value="ECO:0007669"/>
    <property type="project" value="UniProtKB-EC"/>
</dbReference>
<keyword evidence="9" id="KW-1185">Reference proteome</keyword>
<dbReference type="InterPro" id="IPR031717">
    <property type="entry name" value="ODO-1/KGD_C"/>
</dbReference>
<reference evidence="8 9" key="1">
    <citation type="submission" date="2023-03" db="EMBL/GenBank/DDBJ databases">
        <title>Paludisphaera mucosa sp. nov. a novel planctomycete from northern fen.</title>
        <authorList>
            <person name="Ivanova A."/>
        </authorList>
    </citation>
    <scope>NUCLEOTIDE SEQUENCE [LARGE SCALE GENOMIC DNA]</scope>
    <source>
        <strain evidence="8 9">Pla2</strain>
    </source>
</reference>
<dbReference type="SMART" id="SM00861">
    <property type="entry name" value="Transket_pyr"/>
    <property type="match status" value="1"/>
</dbReference>
<dbReference type="NCBIfam" id="TIGR00239">
    <property type="entry name" value="2oxo_dh_E1"/>
    <property type="match status" value="1"/>
</dbReference>
<evidence type="ECO:0000256" key="4">
    <source>
        <dbReference type="ARBA" id="ARBA00012280"/>
    </source>
</evidence>
<feature type="domain" description="Transketolase-like pyrimidine-binding" evidence="7">
    <location>
        <begin position="575"/>
        <end position="768"/>
    </location>
</feature>
<evidence type="ECO:0000256" key="5">
    <source>
        <dbReference type="ARBA" id="ARBA00023002"/>
    </source>
</evidence>
<dbReference type="EMBL" id="JARRAG010000002">
    <property type="protein sequence ID" value="MDG3005165.1"/>
    <property type="molecule type" value="Genomic_DNA"/>
</dbReference>
<dbReference type="SUPFAM" id="SSF52518">
    <property type="entry name" value="Thiamin diphosphate-binding fold (THDP-binding)"/>
    <property type="match status" value="2"/>
</dbReference>
<evidence type="ECO:0000256" key="1">
    <source>
        <dbReference type="ARBA" id="ARBA00001964"/>
    </source>
</evidence>
<dbReference type="InterPro" id="IPR042179">
    <property type="entry name" value="KGD_C_sf"/>
</dbReference>
<keyword evidence="6" id="KW-0786">Thiamine pyrophosphate</keyword>
<dbReference type="RefSeq" id="WP_277861511.1">
    <property type="nucleotide sequence ID" value="NZ_JARRAG010000002.1"/>
</dbReference>
<dbReference type="NCBIfam" id="NF006914">
    <property type="entry name" value="PRK09404.1"/>
    <property type="match status" value="1"/>
</dbReference>
<evidence type="ECO:0000256" key="3">
    <source>
        <dbReference type="ARBA" id="ARBA00006936"/>
    </source>
</evidence>
<dbReference type="Gene3D" id="1.10.287.1150">
    <property type="entry name" value="TPP helical domain"/>
    <property type="match status" value="1"/>
</dbReference>
<evidence type="ECO:0000313" key="9">
    <source>
        <dbReference type="Proteomes" id="UP001216907"/>
    </source>
</evidence>
<dbReference type="EC" id="1.2.4.2" evidence="4"/>
<organism evidence="8 9">
    <name type="scientific">Paludisphaera mucosa</name>
    <dbReference type="NCBI Taxonomy" id="3030827"/>
    <lineage>
        <taxon>Bacteria</taxon>
        <taxon>Pseudomonadati</taxon>
        <taxon>Planctomycetota</taxon>
        <taxon>Planctomycetia</taxon>
        <taxon>Isosphaerales</taxon>
        <taxon>Isosphaeraceae</taxon>
        <taxon>Paludisphaera</taxon>
    </lineage>
</organism>
<protein>
    <recommendedName>
        <fullName evidence="4">oxoglutarate dehydrogenase (succinyl-transferring)</fullName>
        <ecNumber evidence="4">1.2.4.2</ecNumber>
    </recommendedName>
</protein>
<dbReference type="Gene3D" id="3.40.50.12470">
    <property type="match status" value="1"/>
</dbReference>
<dbReference type="PANTHER" id="PTHR23152">
    <property type="entry name" value="2-OXOGLUTARATE DEHYDROGENASE"/>
    <property type="match status" value="1"/>
</dbReference>
<dbReference type="CDD" id="cd02016">
    <property type="entry name" value="TPP_E1_OGDC_like"/>
    <property type="match status" value="1"/>
</dbReference>